<evidence type="ECO:0000313" key="1">
    <source>
        <dbReference type="EMBL" id="PMD42335.1"/>
    </source>
</evidence>
<dbReference type="EMBL" id="KZ613943">
    <property type="protein sequence ID" value="PMD42335.1"/>
    <property type="molecule type" value="Genomic_DNA"/>
</dbReference>
<reference evidence="1 2" key="1">
    <citation type="submission" date="2016-04" db="EMBL/GenBank/DDBJ databases">
        <title>A degradative enzymes factory behind the ericoid mycorrhizal symbiosis.</title>
        <authorList>
            <consortium name="DOE Joint Genome Institute"/>
            <person name="Martino E."/>
            <person name="Morin E."/>
            <person name="Grelet G."/>
            <person name="Kuo A."/>
            <person name="Kohler A."/>
            <person name="Daghino S."/>
            <person name="Barry K."/>
            <person name="Choi C."/>
            <person name="Cichocki N."/>
            <person name="Clum A."/>
            <person name="Copeland A."/>
            <person name="Hainaut M."/>
            <person name="Haridas S."/>
            <person name="Labutti K."/>
            <person name="Lindquist E."/>
            <person name="Lipzen A."/>
            <person name="Khouja H.-R."/>
            <person name="Murat C."/>
            <person name="Ohm R."/>
            <person name="Olson A."/>
            <person name="Spatafora J."/>
            <person name="Veneault-Fourrey C."/>
            <person name="Henrissat B."/>
            <person name="Grigoriev I."/>
            <person name="Martin F."/>
            <person name="Perotto S."/>
        </authorList>
    </citation>
    <scope>NUCLEOTIDE SEQUENCE [LARGE SCALE GENOMIC DNA]</scope>
    <source>
        <strain evidence="1 2">F</strain>
    </source>
</reference>
<name>A0A2J6RV01_HYAVF</name>
<keyword evidence="2" id="KW-1185">Reference proteome</keyword>
<dbReference type="AlphaFoldDB" id="A0A2J6RV01"/>
<gene>
    <name evidence="1" type="ORF">L207DRAFT_580998</name>
</gene>
<accession>A0A2J6RV01</accession>
<organism evidence="1 2">
    <name type="scientific">Hyaloscypha variabilis (strain UAMH 11265 / GT02V1 / F)</name>
    <name type="common">Meliniomyces variabilis</name>
    <dbReference type="NCBI Taxonomy" id="1149755"/>
    <lineage>
        <taxon>Eukaryota</taxon>
        <taxon>Fungi</taxon>
        <taxon>Dikarya</taxon>
        <taxon>Ascomycota</taxon>
        <taxon>Pezizomycotina</taxon>
        <taxon>Leotiomycetes</taxon>
        <taxon>Helotiales</taxon>
        <taxon>Hyaloscyphaceae</taxon>
        <taxon>Hyaloscypha</taxon>
        <taxon>Hyaloscypha variabilis</taxon>
    </lineage>
</organism>
<evidence type="ECO:0000313" key="2">
    <source>
        <dbReference type="Proteomes" id="UP000235786"/>
    </source>
</evidence>
<proteinExistence type="predicted"/>
<protein>
    <submittedName>
        <fullName evidence="1">Uncharacterized protein</fullName>
    </submittedName>
</protein>
<dbReference type="Proteomes" id="UP000235786">
    <property type="component" value="Unassembled WGS sequence"/>
</dbReference>
<sequence length="249" mass="28304">MGDLETPLRKRLKEGCTVTLVGKDLGMWMEQIKNPIEYWKRFGGSRKYVVWVAVATRSGEPVVITTSASKPSQDRDHGLFLSTFEQLQAEMVYARDLRSNNLWMDLTQGRTSPETSQLKLLATYWNPLSSSTSTGHGHALCAVVDIKPSNALDLSTNHKVHSELFNIRYVNYVPREITTRYINVHSNPMQLYDIGCCSVPSDLLQGQENLQYDDILIRINNFLNWIHNDTSRVVFNLVIDREAKKAGSI</sequence>